<feature type="region of interest" description="Disordered" evidence="1">
    <location>
        <begin position="336"/>
        <end position="385"/>
    </location>
</feature>
<dbReference type="CDD" id="cd13180">
    <property type="entry name" value="RanBD_RanBP3"/>
    <property type="match status" value="1"/>
</dbReference>
<dbReference type="InterPro" id="IPR011993">
    <property type="entry name" value="PH-like_dom_sf"/>
</dbReference>
<dbReference type="PANTHER" id="PTHR43675">
    <property type="entry name" value="ARSENITE METHYLTRANSFERASE"/>
    <property type="match status" value="1"/>
</dbReference>
<protein>
    <submittedName>
        <fullName evidence="3">Ran-binding protein 3</fullName>
    </submittedName>
</protein>
<gene>
    <name evidence="3" type="ORF">DBV15_05533</name>
</gene>
<dbReference type="Gene3D" id="2.30.29.30">
    <property type="entry name" value="Pleckstrin-homology domain (PH domain)/Phosphotyrosine-binding domain (PTB)"/>
    <property type="match status" value="1"/>
</dbReference>
<feature type="region of interest" description="Disordered" evidence="1">
    <location>
        <begin position="528"/>
        <end position="560"/>
    </location>
</feature>
<feature type="compositionally biased region" description="Low complexity" evidence="1">
    <location>
        <begin position="551"/>
        <end position="560"/>
    </location>
</feature>
<evidence type="ECO:0000259" key="2">
    <source>
        <dbReference type="SMART" id="SM00160"/>
    </source>
</evidence>
<name>A0A4S2JA63_9HYME</name>
<dbReference type="SUPFAM" id="SSF50729">
    <property type="entry name" value="PH domain-like"/>
    <property type="match status" value="1"/>
</dbReference>
<dbReference type="InterPro" id="IPR029063">
    <property type="entry name" value="SAM-dependent_MTases_sf"/>
</dbReference>
<dbReference type="EMBL" id="QBLH01003925">
    <property type="protein sequence ID" value="TGZ32245.1"/>
    <property type="molecule type" value="Genomic_DNA"/>
</dbReference>
<dbReference type="GO" id="GO:0008168">
    <property type="term" value="F:methyltransferase activity"/>
    <property type="evidence" value="ECO:0007669"/>
    <property type="project" value="TreeGrafter"/>
</dbReference>
<organism evidence="3 4">
    <name type="scientific">Temnothorax longispinosus</name>
    <dbReference type="NCBI Taxonomy" id="300112"/>
    <lineage>
        <taxon>Eukaryota</taxon>
        <taxon>Metazoa</taxon>
        <taxon>Ecdysozoa</taxon>
        <taxon>Arthropoda</taxon>
        <taxon>Hexapoda</taxon>
        <taxon>Insecta</taxon>
        <taxon>Pterygota</taxon>
        <taxon>Neoptera</taxon>
        <taxon>Endopterygota</taxon>
        <taxon>Hymenoptera</taxon>
        <taxon>Apocrita</taxon>
        <taxon>Aculeata</taxon>
        <taxon>Formicoidea</taxon>
        <taxon>Formicidae</taxon>
        <taxon>Myrmicinae</taxon>
        <taxon>Temnothorax</taxon>
    </lineage>
</organism>
<dbReference type="AlphaFoldDB" id="A0A4S2JA63"/>
<feature type="compositionally biased region" description="Basic and acidic residues" evidence="1">
    <location>
        <begin position="539"/>
        <end position="550"/>
    </location>
</feature>
<dbReference type="InterPro" id="IPR026669">
    <property type="entry name" value="Arsenite_MeTrfase-like"/>
</dbReference>
<proteinExistence type="predicted"/>
<dbReference type="InterPro" id="IPR000156">
    <property type="entry name" value="Ran_bind_dom"/>
</dbReference>
<dbReference type="PANTHER" id="PTHR43675:SF1">
    <property type="entry name" value="RIKEN CDNA 2700097O09 GENE"/>
    <property type="match status" value="1"/>
</dbReference>
<dbReference type="SUPFAM" id="SSF53335">
    <property type="entry name" value="S-adenosyl-L-methionine-dependent methyltransferases"/>
    <property type="match status" value="1"/>
</dbReference>
<feature type="region of interest" description="Disordered" evidence="1">
    <location>
        <begin position="588"/>
        <end position="614"/>
    </location>
</feature>
<keyword evidence="4" id="KW-1185">Reference proteome</keyword>
<feature type="non-terminal residue" evidence="3">
    <location>
        <position position="700"/>
    </location>
</feature>
<feature type="compositionally biased region" description="Basic and acidic residues" evidence="1">
    <location>
        <begin position="353"/>
        <end position="367"/>
    </location>
</feature>
<feature type="domain" description="RanBD1" evidence="2">
    <location>
        <begin position="579"/>
        <end position="685"/>
    </location>
</feature>
<dbReference type="Pfam" id="PF00638">
    <property type="entry name" value="Ran_BP1"/>
    <property type="match status" value="1"/>
</dbReference>
<evidence type="ECO:0000313" key="4">
    <source>
        <dbReference type="Proteomes" id="UP000310200"/>
    </source>
</evidence>
<accession>A0A4S2JA63</accession>
<evidence type="ECO:0000313" key="3">
    <source>
        <dbReference type="EMBL" id="TGZ32245.1"/>
    </source>
</evidence>
<feature type="compositionally biased region" description="Polar residues" evidence="1">
    <location>
        <begin position="528"/>
        <end position="538"/>
    </location>
</feature>
<comment type="caution">
    <text evidence="3">The sequence shown here is derived from an EMBL/GenBank/DDBJ whole genome shotgun (WGS) entry which is preliminary data.</text>
</comment>
<feature type="compositionally biased region" description="Basic and acidic residues" evidence="1">
    <location>
        <begin position="466"/>
        <end position="479"/>
    </location>
</feature>
<evidence type="ECO:0000256" key="1">
    <source>
        <dbReference type="SAM" id="MobiDB-lite"/>
    </source>
</evidence>
<reference evidence="3 4" key="1">
    <citation type="journal article" date="2019" name="Philos. Trans. R. Soc. Lond., B, Biol. Sci.">
        <title>Ant behaviour and brain gene expression of defending hosts depend on the ecological success of the intruding social parasite.</title>
        <authorList>
            <person name="Kaur R."/>
            <person name="Stoldt M."/>
            <person name="Jongepier E."/>
            <person name="Feldmeyer B."/>
            <person name="Menzel F."/>
            <person name="Bornberg-Bauer E."/>
            <person name="Foitzik S."/>
        </authorList>
    </citation>
    <scope>NUCLEOTIDE SEQUENCE [LARGE SCALE GENOMIC DNA]</scope>
    <source>
        <tissue evidence="3">Whole body</tissue>
    </source>
</reference>
<feature type="region of interest" description="Disordered" evidence="1">
    <location>
        <begin position="454"/>
        <end position="479"/>
    </location>
</feature>
<dbReference type="Proteomes" id="UP000310200">
    <property type="component" value="Unassembled WGS sequence"/>
</dbReference>
<feature type="compositionally biased region" description="Basic and acidic residues" evidence="1">
    <location>
        <begin position="603"/>
        <end position="614"/>
    </location>
</feature>
<dbReference type="STRING" id="300112.A0A4S2JA63"/>
<sequence>MSEELSSIGLNEAKQSFVELMRLLNKTDQRKFLAFIMEEWKLEPSIIYNDSEDDACGNKKITDESVLVLNSIVSDIKQKIPFNAILESENITTPLIGENSDCDPNITVHVDEFLYSDEDIDKFVDNNQLQRYYCTDCRSRSIQPLIYLSHSMSQDGLFFIFKVLLPTLKNKTILDIGSRLGAVLYGAYVYTDARRIIGVEMNEELCNLQNEILCKYRMDDRISILHKRIEEVPETIKQSDVIVINNAFEFYLPRDVQIDIWKFLKNAIKPKTLLITRPSVEATFKTLSIGISVEKWLKPFKKPQSDKFSFLPDYEEGVEDIDHPPLVLKVDPPEELLEDSTEDSTTSNLAAPTDRDTHVYDDTKSHTAESNNQESTLAAVKTPNKKHSPVLAVSKLGNSFGVNEFSNPVASKSKSSILRPSQLSVLTNSSTGATDKTVLQPAKFHNPFVKATDNSIDEDEPLMKSNKAETDKDFKSEEKPVEDVKLKFLPLGASTKENENNVNNTVASSASTPSFVFGQNLKERVTVSVSNDTESSNNSEKDETKSKESNENGSSELLFSNAAANCRTTVRPGLTLTQAAQVLEEANRANKRKYNQTSSSWQERGRGTLRLNDRDEESRLVGRTAGTQRLILNTKVWPGMTAERAGPKSLRLTAMDVLDGDIRIFIVQAAPKEVDQLHGLLLQRLKRAQERHPKKLATDH</sequence>
<dbReference type="Gene3D" id="3.40.50.150">
    <property type="entry name" value="Vaccinia Virus protein VP39"/>
    <property type="match status" value="1"/>
</dbReference>
<dbReference type="SMART" id="SM00160">
    <property type="entry name" value="RanBD"/>
    <property type="match status" value="1"/>
</dbReference>